<reference evidence="9 10" key="1">
    <citation type="submission" date="2014-11" db="EMBL/GenBank/DDBJ databases">
        <authorList>
            <person name="Zhu J."/>
            <person name="Qi W."/>
            <person name="Song R."/>
        </authorList>
    </citation>
    <scope>NUCLEOTIDE SEQUENCE [LARGE SCALE GENOMIC DNA]</scope>
</reference>
<evidence type="ECO:0000256" key="6">
    <source>
        <dbReference type="ARBA" id="ARBA00022927"/>
    </source>
</evidence>
<evidence type="ECO:0000313" key="10">
    <source>
        <dbReference type="Proteomes" id="UP000041254"/>
    </source>
</evidence>
<keyword evidence="5" id="KW-0963">Cytoplasm</keyword>
<dbReference type="GO" id="GO:0005737">
    <property type="term" value="C:cytoplasm"/>
    <property type="evidence" value="ECO:0007669"/>
    <property type="project" value="UniProtKB-SubCell"/>
</dbReference>
<evidence type="ECO:0000313" key="9">
    <source>
        <dbReference type="EMBL" id="CEM21045.1"/>
    </source>
</evidence>
<organism evidence="9 10">
    <name type="scientific">Vitrella brassicaformis (strain CCMP3155)</name>
    <dbReference type="NCBI Taxonomy" id="1169540"/>
    <lineage>
        <taxon>Eukaryota</taxon>
        <taxon>Sar</taxon>
        <taxon>Alveolata</taxon>
        <taxon>Colpodellida</taxon>
        <taxon>Vitrellaceae</taxon>
        <taxon>Vitrella</taxon>
    </lineage>
</organism>
<dbReference type="Proteomes" id="UP000041254">
    <property type="component" value="Unassembled WGS sequence"/>
</dbReference>
<dbReference type="EMBL" id="CDMY01000532">
    <property type="protein sequence ID" value="CEM21045.1"/>
    <property type="molecule type" value="Genomic_DNA"/>
</dbReference>
<name>A0A0G4FZJ5_VITBC</name>
<feature type="compositionally biased region" description="Polar residues" evidence="8">
    <location>
        <begin position="1313"/>
        <end position="1327"/>
    </location>
</feature>
<evidence type="ECO:0000256" key="5">
    <source>
        <dbReference type="ARBA" id="ARBA00022490"/>
    </source>
</evidence>
<keyword evidence="4" id="KW-0813">Transport</keyword>
<comment type="similarity">
    <text evidence="3">Belongs to the exportin family.</text>
</comment>
<dbReference type="InParanoid" id="A0A0G4FZJ5"/>
<feature type="region of interest" description="Disordered" evidence="8">
    <location>
        <begin position="1313"/>
        <end position="1336"/>
    </location>
</feature>
<dbReference type="VEuPathDB" id="CryptoDB:Vbra_9563"/>
<evidence type="ECO:0000256" key="1">
    <source>
        <dbReference type="ARBA" id="ARBA00004123"/>
    </source>
</evidence>
<keyword evidence="7" id="KW-0539">Nucleus</keyword>
<dbReference type="GO" id="GO:0006611">
    <property type="term" value="P:protein export from nucleus"/>
    <property type="evidence" value="ECO:0007669"/>
    <property type="project" value="TreeGrafter"/>
</dbReference>
<feature type="region of interest" description="Disordered" evidence="8">
    <location>
        <begin position="284"/>
        <end position="305"/>
    </location>
</feature>
<gene>
    <name evidence="9" type="ORF">Vbra_9563</name>
</gene>
<feature type="compositionally biased region" description="Polar residues" evidence="8">
    <location>
        <begin position="1180"/>
        <end position="1194"/>
    </location>
</feature>
<dbReference type="GO" id="GO:0005643">
    <property type="term" value="C:nuclear pore"/>
    <property type="evidence" value="ECO:0007669"/>
    <property type="project" value="TreeGrafter"/>
</dbReference>
<feature type="region of interest" description="Disordered" evidence="8">
    <location>
        <begin position="1172"/>
        <end position="1194"/>
    </location>
</feature>
<feature type="compositionally biased region" description="Pro residues" evidence="8">
    <location>
        <begin position="798"/>
        <end position="813"/>
    </location>
</feature>
<comment type="subcellular location">
    <subcellularLocation>
        <location evidence="2">Cytoplasm</location>
    </subcellularLocation>
    <subcellularLocation>
        <location evidence="1">Nucleus</location>
    </subcellularLocation>
</comment>
<feature type="region of interest" description="Disordered" evidence="8">
    <location>
        <begin position="794"/>
        <end position="816"/>
    </location>
</feature>
<dbReference type="InterPro" id="IPR044189">
    <property type="entry name" value="XPO4/7-like"/>
</dbReference>
<evidence type="ECO:0000256" key="4">
    <source>
        <dbReference type="ARBA" id="ARBA00022448"/>
    </source>
</evidence>
<dbReference type="GO" id="GO:0005049">
    <property type="term" value="F:nuclear export signal receptor activity"/>
    <property type="evidence" value="ECO:0007669"/>
    <property type="project" value="InterPro"/>
</dbReference>
<evidence type="ECO:0000256" key="8">
    <source>
        <dbReference type="SAM" id="MobiDB-lite"/>
    </source>
</evidence>
<evidence type="ECO:0000256" key="2">
    <source>
        <dbReference type="ARBA" id="ARBA00004496"/>
    </source>
</evidence>
<accession>A0A0G4FZJ5</accession>
<dbReference type="PANTHER" id="PTHR12596">
    <property type="entry name" value="EXPORTIN 4,7-RELATED"/>
    <property type="match status" value="1"/>
</dbReference>
<protein>
    <submittedName>
        <fullName evidence="9">Uncharacterized protein</fullName>
    </submittedName>
</protein>
<evidence type="ECO:0000256" key="3">
    <source>
        <dbReference type="ARBA" id="ARBA00009466"/>
    </source>
</evidence>
<evidence type="ECO:0000256" key="7">
    <source>
        <dbReference type="ARBA" id="ARBA00023242"/>
    </source>
</evidence>
<sequence>MAGFAAGEVQMVTAAEILSSLADHPNNPHKALAAFDRLTQALQTGSTRVLQELELVSHSSSVERLLQLCVLVLTQTHNPHSRVVAGSIVRRLVRERWAAIAPSHRIDVLRELAKSLSADATNSTTTSSTTNSSSTTKEVLLTCGIWWKKALCEAASDEERNVYWGMLQTAIDEGYKKHDHTGQQMMALAHQLAAQVDSADIGRISVTHAQHTALHTTFAATYLPPLLVAATSRLCHALRQTPALFSSPALSPYIDALSLALHWGRGDSDSVRIFSPPADWAPLILGKEDGKSPQPQQPQQPQPQSVPELGLFELVLRCYDMVRPTAAVETTNNNSVTRAAHFTRLKECLVVLMAFRPTNALVDRLGGRERVHGSGEGGVVAYLFRALVRLFESSLYVRARREGACGAGGTVAVMEVVALCHGLDVLAPQLVAGGGGLFGNVMDDAALQTLIRVTLGLLQEDYHEDSLQAEALQLIMQAWATWADARPPAATANSSFPQACHALFRSFIADDHNVVKTADDTLDQMPGVGLHFDTTHGLIHSQLTRMAAVGRMDADQSSEALLRHLGERVRRARVGVGVGVSVAEREREALLDGLDNTLLLAMHFVSIAEDRTDLMPLRVSVPPSLISPPHTFTRVKGLFDTVCQYLHTEATAMTHQMQQQRSAGVWGGGGGAGGAADDVCPPSPKVLSSGVLFLFRFVVTYAFSPALLSEHPSQSEVSELAALSHHWLAEVLSIACSFLYLLPNELSLALTCARALQRLAMLDRVKETPLVCAMTRTQPFGQLLQQVPRLCSRATVPHPSPSPPSTPTPPKTPPAVELSNLATVDSKVLIVLFSALSSAICAAQHEHDKSAGTGMVNGSGGAPHPMQEFLARCDCIKSAIEDLCQGHDFVAHRGGHRTAVYARLLAMLTGIVRGTRVHFVWLVDWLGGWSGSGMGMGTLQLVVQLTTMDRGYIMYPNVVLRTMKFVLELCKGNVGALRVEQRAALLHAVSALIESFALKYRDVKSVSDDQAAIYKLVDAAFRCVHQVQCGEFVGHYESDETFQLAMAATHLMGPFLTHLTQSHKACVSFLCVLGHLVDHHCDALIAQTTPHLTVQLVHTVRDILLLESDESLSAASGRQSRSLREQAASCVEALTAFVAQWECQSSGRETVTPESDPFYLFAQAQETSDGLFNPKLPLPRSTSTADQEDCGSTASNKRLRGGVDNARSVRVELLRVGVLLVTKAIDTRVTNQVLKVYGWLGYRIYGLVVGLERGPQEFKEKILQDVAAGLSRPASAGNLPPLHHPHLPPSLSPSLDALLNSWTQCWATQHNHNGAHVSNGNGPNHVQAQPKGSRRGVVDGHVRERVAGAFDVFHQECRGLLS</sequence>
<keyword evidence="10" id="KW-1185">Reference proteome</keyword>
<proteinExistence type="inferred from homology"/>
<keyword evidence="6" id="KW-0653">Protein transport</keyword>